<dbReference type="InterPro" id="IPR014756">
    <property type="entry name" value="Ig_E-set"/>
</dbReference>
<dbReference type="InterPro" id="IPR013783">
    <property type="entry name" value="Ig-like_fold"/>
</dbReference>
<feature type="compositionally biased region" description="Polar residues" evidence="2">
    <location>
        <begin position="555"/>
        <end position="567"/>
    </location>
</feature>
<dbReference type="EMBL" id="RCDD01000001">
    <property type="protein sequence ID" value="RLK60563.1"/>
    <property type="molecule type" value="Genomic_DNA"/>
</dbReference>
<evidence type="ECO:0000259" key="5">
    <source>
        <dbReference type="Pfam" id="PF20254"/>
    </source>
</evidence>
<protein>
    <submittedName>
        <fullName evidence="6">Ig-like domain-containing protein</fullName>
    </submittedName>
</protein>
<dbReference type="SUPFAM" id="SSF81296">
    <property type="entry name" value="E set domains"/>
    <property type="match status" value="1"/>
</dbReference>
<proteinExistence type="predicted"/>
<dbReference type="InterPro" id="IPR032812">
    <property type="entry name" value="SbsA_Ig"/>
</dbReference>
<dbReference type="InterPro" id="IPR046540">
    <property type="entry name" value="DMFA2_C"/>
</dbReference>
<dbReference type="Gene3D" id="2.60.40.10">
    <property type="entry name" value="Immunoglobulins"/>
    <property type="match status" value="1"/>
</dbReference>
<dbReference type="InterPro" id="IPR025141">
    <property type="entry name" value="DUF4082"/>
</dbReference>
<feature type="region of interest" description="Disordered" evidence="2">
    <location>
        <begin position="555"/>
        <end position="587"/>
    </location>
</feature>
<keyword evidence="7" id="KW-1185">Reference proteome</keyword>
<organism evidence="6 7">
    <name type="scientific">Actinokineospora cianjurensis</name>
    <dbReference type="NCBI Taxonomy" id="585224"/>
    <lineage>
        <taxon>Bacteria</taxon>
        <taxon>Bacillati</taxon>
        <taxon>Actinomycetota</taxon>
        <taxon>Actinomycetes</taxon>
        <taxon>Pseudonocardiales</taxon>
        <taxon>Pseudonocardiaceae</taxon>
        <taxon>Actinokineospora</taxon>
    </lineage>
</organism>
<accession>A0A421B8M4</accession>
<feature type="domain" description="SbsA Ig-like" evidence="3">
    <location>
        <begin position="1082"/>
        <end position="1181"/>
    </location>
</feature>
<sequence length="1348" mass="140894">MDRARLAARARGRAGRTVRAALAGLLVVVGLPVLVASPAAAGPCDAPVNPIVCENSKPGTPRADWFIESHYGDIEGYATAPSIQPGERLDFKVKTPSTDYQIDIVRLGYYGGTGGRLQQTLAPTAHLPQTQPACLYQSTTGMVDCGNWGVSSSWYVPTTAVPGFYVANFIRNDGNGAGQYPFVVRNDSSTSDIVVQTSDQTWQAYNKYGDKEGVNEYNLYEGGFSGSPDGRAFKVSYNRPYRNAGTSNFLNAEYPMIRFLERNGYDVSYLTGVDITRNPNLLKNHKVYLSSGHDEYVNATQRAGIEAAKAAGVNLFFSTGNTMFWKTRFENSIDSSNTALRTMVCYKETKATGGAKIDPSPLWTGTWRDPRQSPPSDAGRPENELVGTLFNVNGYRADSIEVPSSFGRNRFWRGTSIASATNTTVLPQGTLGYEWDGDPDNGYRPAGSVPLSDTTVTVDNGQLLLDYGHIYGGGPANHKLIIYRDQVSKALVFSAATVQWSWGLDADHTFPAGAPATAPTSTAMQQATVNLLADMGAQPKTLMAGLSLATKSTDTTGPAVTISSPAAGSTVPAGTPRTITGTAVDSGGGKVGSVEVSVDGGATYHRATGLDTWSYAWTPSTLGPVSIKVRASDDGATLGATVTRDVTVGSQQCPCTIFGTQTPSTVDGGDAAAIEVGTKFTTSVNATVTGVRFYKAATNTGSHTGSLWTSAGQQLATGTFSGESASGWQTLTFGTPQQIRAGQTYVVSYTAPNGHYSVDPGFFNTKGAGIVPLTAPATGNTPGGNGLFRYGSGFPNSSYNGGNYWVDVVITTDGADNTPPVVSSTSPTSGGTGAYRDGSVSATFNEAVDPGSVQFTVQANGTPIPGTVSVDDKKVTFSPTDLLPASTVHNVTLNATDGYGNALAATKTWSFTTGTTLQPCPCNLFGSRTPATADAGDASDVELGVKFTVGASAKVTGVRFYKNFNNTGTHTGSIWTTSGQRIANGTFTNETATGWQTLTFADPVQIQAGQTYIASYRAPSGHYSVDTGYFANQGAGRGVLTAPSSPAANGNGVYVYGGGFPNSSYNANNYWVDPVVDTFGADTTAPTVSSSTPAANATGVSTGTGVTANFSEPINPATLQFSVTRNGTTVPGTTQIAADNRSVTFASTDVLAGTTQYVVSVRASDAWGNQMAAPYTWNFTTGAAGQCPCSLFRPTDAPANSASDATVELGMRITPSQNGYIRGVRFYKPAGDPGTHTGTLWTNAGAQLATGTFVGETSSGWQTLTFDTPVQVTAGTTYVVSYWGSAGHYGYTAQYFTTDRTNGPLTAPATTEAAPNGVYRYGSGGLFPNGSGNGTNYWVDAVFATTPS</sequence>
<evidence type="ECO:0000259" key="3">
    <source>
        <dbReference type="Pfam" id="PF13205"/>
    </source>
</evidence>
<dbReference type="Proteomes" id="UP000282454">
    <property type="component" value="Unassembled WGS sequence"/>
</dbReference>
<evidence type="ECO:0000313" key="6">
    <source>
        <dbReference type="EMBL" id="RLK60563.1"/>
    </source>
</evidence>
<feature type="domain" description="DUF4082" evidence="4">
    <location>
        <begin position="661"/>
        <end position="806"/>
    </location>
</feature>
<evidence type="ECO:0000256" key="2">
    <source>
        <dbReference type="SAM" id="MobiDB-lite"/>
    </source>
</evidence>
<dbReference type="Pfam" id="PF17957">
    <property type="entry name" value="Big_7"/>
    <property type="match status" value="1"/>
</dbReference>
<feature type="domain" description="DUF4082" evidence="4">
    <location>
        <begin position="928"/>
        <end position="1072"/>
    </location>
</feature>
<dbReference type="OrthoDB" id="505641at2"/>
<gene>
    <name evidence="6" type="ORF">CLV68_1072</name>
</gene>
<dbReference type="Pfam" id="PF20254">
    <property type="entry name" value="DMFA2_C"/>
    <property type="match status" value="1"/>
</dbReference>
<evidence type="ECO:0000313" key="7">
    <source>
        <dbReference type="Proteomes" id="UP000282454"/>
    </source>
</evidence>
<name>A0A421B8M4_9PSEU</name>
<comment type="caution">
    <text evidence="6">The sequence shown here is derived from an EMBL/GenBank/DDBJ whole genome shotgun (WGS) entry which is preliminary data.</text>
</comment>
<dbReference type="Gene3D" id="2.60.40.1220">
    <property type="match status" value="2"/>
</dbReference>
<feature type="region of interest" description="Disordered" evidence="2">
    <location>
        <begin position="357"/>
        <end position="383"/>
    </location>
</feature>
<feature type="domain" description="DUF4082" evidence="4">
    <location>
        <begin position="1198"/>
        <end position="1339"/>
    </location>
</feature>
<feature type="domain" description="SbsA Ig-like" evidence="3">
    <location>
        <begin position="816"/>
        <end position="913"/>
    </location>
</feature>
<evidence type="ECO:0000259" key="4">
    <source>
        <dbReference type="Pfam" id="PF13313"/>
    </source>
</evidence>
<dbReference type="InterPro" id="IPR014755">
    <property type="entry name" value="Cu-Rt/internalin_Ig-like"/>
</dbReference>
<evidence type="ECO:0000256" key="1">
    <source>
        <dbReference type="ARBA" id="ARBA00022729"/>
    </source>
</evidence>
<dbReference type="Pfam" id="PF13313">
    <property type="entry name" value="DUF4082"/>
    <property type="match status" value="3"/>
</dbReference>
<dbReference type="Pfam" id="PF13205">
    <property type="entry name" value="Big_5"/>
    <property type="match status" value="2"/>
</dbReference>
<dbReference type="GO" id="GO:0005975">
    <property type="term" value="P:carbohydrate metabolic process"/>
    <property type="evidence" value="ECO:0007669"/>
    <property type="project" value="UniProtKB-ARBA"/>
</dbReference>
<feature type="domain" description="N,N-dimethylformamidase beta subunit-like C-terminal" evidence="5">
    <location>
        <begin position="102"/>
        <end position="506"/>
    </location>
</feature>
<reference evidence="6 7" key="1">
    <citation type="submission" date="2018-10" db="EMBL/GenBank/DDBJ databases">
        <title>Genomic Encyclopedia of Archaeal and Bacterial Type Strains, Phase II (KMG-II): from individual species to whole genera.</title>
        <authorList>
            <person name="Goeker M."/>
        </authorList>
    </citation>
    <scope>NUCLEOTIDE SEQUENCE [LARGE SCALE GENOMIC DNA]</scope>
    <source>
        <strain evidence="6 7">DSM 45657</strain>
    </source>
</reference>
<keyword evidence="1" id="KW-0732">Signal</keyword>